<reference evidence="2 3" key="1">
    <citation type="submission" date="2018-12" db="EMBL/GenBank/DDBJ databases">
        <title>Genomic taxonomy of the Vibrionaceae family.</title>
        <authorList>
            <person name="Gomez-Gil B."/>
            <person name="Enciso-Ibarra K."/>
        </authorList>
    </citation>
    <scope>NUCLEOTIDE SEQUENCE [LARGE SCALE GENOMIC DNA]</scope>
    <source>
        <strain evidence="2 3">CAIM 594</strain>
    </source>
</reference>
<dbReference type="Proteomes" id="UP000565719">
    <property type="component" value="Unassembled WGS sequence"/>
</dbReference>
<evidence type="ECO:0000313" key="1">
    <source>
        <dbReference type="EMBL" id="NOH73049.1"/>
    </source>
</evidence>
<dbReference type="OrthoDB" id="5879923at2"/>
<evidence type="ECO:0000313" key="3">
    <source>
        <dbReference type="Proteomes" id="UP000269041"/>
    </source>
</evidence>
<dbReference type="RefSeq" id="WP_125322956.1">
    <property type="nucleotide sequence ID" value="NZ_AP024890.1"/>
</dbReference>
<evidence type="ECO:0000313" key="2">
    <source>
        <dbReference type="EMBL" id="RSD29817.1"/>
    </source>
</evidence>
<dbReference type="Proteomes" id="UP000269041">
    <property type="component" value="Unassembled WGS sequence"/>
</dbReference>
<dbReference type="EMBL" id="RSFA01000106">
    <property type="protein sequence ID" value="RSD29817.1"/>
    <property type="molecule type" value="Genomic_DNA"/>
</dbReference>
<protein>
    <submittedName>
        <fullName evidence="2">Uncharacterized protein</fullName>
    </submittedName>
</protein>
<organism evidence="2 3">
    <name type="scientific">Vibrio pectenicida</name>
    <dbReference type="NCBI Taxonomy" id="62763"/>
    <lineage>
        <taxon>Bacteria</taxon>
        <taxon>Pseudomonadati</taxon>
        <taxon>Pseudomonadota</taxon>
        <taxon>Gammaproteobacteria</taxon>
        <taxon>Vibrionales</taxon>
        <taxon>Vibrionaceae</taxon>
        <taxon>Vibrio</taxon>
    </lineage>
</organism>
<gene>
    <name evidence="2" type="ORF">EJA03_17135</name>
    <name evidence="1" type="ORF">F0225_17150</name>
</gene>
<reference evidence="1 4" key="2">
    <citation type="submission" date="2019-09" db="EMBL/GenBank/DDBJ databases">
        <title>Draft genome sequencing and comparative genomics of hatchery-associated Vibrios.</title>
        <authorList>
            <person name="Kehlet-Delgado H."/>
            <person name="Mueller R.S."/>
        </authorList>
    </citation>
    <scope>NUCLEOTIDE SEQUENCE [LARGE SCALE GENOMIC DNA]</scope>
    <source>
        <strain evidence="1 4">99-46-Y</strain>
    </source>
</reference>
<dbReference type="AlphaFoldDB" id="A0A427TZ92"/>
<name>A0A427TZ92_9VIBR</name>
<evidence type="ECO:0000313" key="4">
    <source>
        <dbReference type="Proteomes" id="UP000565719"/>
    </source>
</evidence>
<proteinExistence type="predicted"/>
<accession>A0A427TZ92</accession>
<dbReference type="EMBL" id="VTXC01000062">
    <property type="protein sequence ID" value="NOH73049.1"/>
    <property type="molecule type" value="Genomic_DNA"/>
</dbReference>
<comment type="caution">
    <text evidence="2">The sequence shown here is derived from an EMBL/GenBank/DDBJ whole genome shotgun (WGS) entry which is preliminary data.</text>
</comment>
<keyword evidence="3" id="KW-1185">Reference proteome</keyword>
<sequence length="86" mass="9631">MTRVDMVNTTALAAKSTEQSEFDAIAQEIEKSENINNEISTKNGDEPTVSDEEIADMIVTQGVINTSIRQMKESQERIKEILNEEV</sequence>